<dbReference type="SUPFAM" id="SSF46689">
    <property type="entry name" value="Homeodomain-like"/>
    <property type="match status" value="1"/>
</dbReference>
<evidence type="ECO:0000313" key="11">
    <source>
        <dbReference type="Proteomes" id="UP001059041"/>
    </source>
</evidence>
<dbReference type="InterPro" id="IPR020479">
    <property type="entry name" value="HD_metazoa"/>
</dbReference>
<dbReference type="EMBL" id="JAFHDT010000022">
    <property type="protein sequence ID" value="KAI7793564.1"/>
    <property type="molecule type" value="Genomic_DNA"/>
</dbReference>
<keyword evidence="3 6" id="KW-0371">Homeobox</keyword>
<dbReference type="GO" id="GO:0003677">
    <property type="term" value="F:DNA binding"/>
    <property type="evidence" value="ECO:0007669"/>
    <property type="project" value="UniProtKB-UniRule"/>
</dbReference>
<comment type="caution">
    <text evidence="10">The sequence shown here is derived from an EMBL/GenBank/DDBJ whole genome shotgun (WGS) entry which is preliminary data.</text>
</comment>
<name>A0A9W7WC80_TRIRA</name>
<dbReference type="Gene3D" id="1.10.10.60">
    <property type="entry name" value="Homeodomain-like"/>
    <property type="match status" value="1"/>
</dbReference>
<dbReference type="InterPro" id="IPR050848">
    <property type="entry name" value="Homeobox_TF"/>
</dbReference>
<dbReference type="Pfam" id="PF00046">
    <property type="entry name" value="Homeodomain"/>
    <property type="match status" value="1"/>
</dbReference>
<evidence type="ECO:0000256" key="7">
    <source>
        <dbReference type="RuleBase" id="RU000682"/>
    </source>
</evidence>
<evidence type="ECO:0000256" key="6">
    <source>
        <dbReference type="PROSITE-ProRule" id="PRU00108"/>
    </source>
</evidence>
<feature type="region of interest" description="Disordered" evidence="8">
    <location>
        <begin position="25"/>
        <end position="53"/>
    </location>
</feature>
<feature type="DNA-binding region" description="Homeobox" evidence="6">
    <location>
        <begin position="65"/>
        <end position="124"/>
    </location>
</feature>
<keyword evidence="11" id="KW-1185">Reference proteome</keyword>
<dbReference type="PROSITE" id="PS50071">
    <property type="entry name" value="HOMEOBOX_2"/>
    <property type="match status" value="1"/>
</dbReference>
<evidence type="ECO:0000256" key="2">
    <source>
        <dbReference type="ARBA" id="ARBA00023125"/>
    </source>
</evidence>
<dbReference type="PROSITE" id="PS00027">
    <property type="entry name" value="HOMEOBOX_1"/>
    <property type="match status" value="1"/>
</dbReference>
<dbReference type="CDD" id="cd00086">
    <property type="entry name" value="homeodomain"/>
    <property type="match status" value="1"/>
</dbReference>
<feature type="non-terminal residue" evidence="10">
    <location>
        <position position="168"/>
    </location>
</feature>
<feature type="domain" description="Homeobox" evidence="9">
    <location>
        <begin position="63"/>
        <end position="123"/>
    </location>
</feature>
<reference evidence="10" key="1">
    <citation type="submission" date="2021-02" db="EMBL/GenBank/DDBJ databases">
        <title>Comparative genomics reveals that relaxation of natural selection precedes convergent phenotypic evolution of cavefish.</title>
        <authorList>
            <person name="Peng Z."/>
        </authorList>
    </citation>
    <scope>NUCLEOTIDE SEQUENCE</scope>
    <source>
        <tissue evidence="10">Muscle</tissue>
    </source>
</reference>
<evidence type="ECO:0000256" key="8">
    <source>
        <dbReference type="SAM" id="MobiDB-lite"/>
    </source>
</evidence>
<gene>
    <name evidence="10" type="ORF">IRJ41_025086</name>
</gene>
<sequence length="168" mass="19251">HEGTGNALQGKTQFFIADILDPSKFNGRHQETTRENDKTTTMNSPSRKDPKAANIRTGCEAKVKSKRIRTAFTLDQLRILERSFQNSHYLSVFERHGIAAALCLSETQVKIWFQNRRTKWKKERDGHGGEEQSYFAPPAFTQNAFLYAHAGHHANPVHYYAQPTLLMF</sequence>
<dbReference type="PANTHER" id="PTHR24333:SF5">
    <property type="entry name" value="VENT HOMEOBOX"/>
    <property type="match status" value="1"/>
</dbReference>
<proteinExistence type="inferred from homology"/>
<dbReference type="Proteomes" id="UP001059041">
    <property type="component" value="Linkage Group LG22"/>
</dbReference>
<protein>
    <submittedName>
        <fullName evidence="10">Posterior neuron-specific homeobox</fullName>
    </submittedName>
</protein>
<accession>A0A9W7WC80</accession>
<dbReference type="GO" id="GO:0000981">
    <property type="term" value="F:DNA-binding transcription factor activity, RNA polymerase II-specific"/>
    <property type="evidence" value="ECO:0007669"/>
    <property type="project" value="InterPro"/>
</dbReference>
<evidence type="ECO:0000259" key="9">
    <source>
        <dbReference type="PROSITE" id="PS50071"/>
    </source>
</evidence>
<keyword evidence="4 6" id="KW-0539">Nucleus</keyword>
<dbReference type="InterPro" id="IPR017970">
    <property type="entry name" value="Homeobox_CS"/>
</dbReference>
<keyword evidence="2 6" id="KW-0238">DNA-binding</keyword>
<evidence type="ECO:0000313" key="10">
    <source>
        <dbReference type="EMBL" id="KAI7793564.1"/>
    </source>
</evidence>
<dbReference type="InterPro" id="IPR009057">
    <property type="entry name" value="Homeodomain-like_sf"/>
</dbReference>
<dbReference type="InterPro" id="IPR001356">
    <property type="entry name" value="HD"/>
</dbReference>
<feature type="compositionally biased region" description="Basic and acidic residues" evidence="8">
    <location>
        <begin position="28"/>
        <end position="38"/>
    </location>
</feature>
<evidence type="ECO:0000256" key="4">
    <source>
        <dbReference type="ARBA" id="ARBA00023242"/>
    </source>
</evidence>
<organism evidence="10 11">
    <name type="scientific">Triplophysa rosa</name>
    <name type="common">Cave loach</name>
    <dbReference type="NCBI Taxonomy" id="992332"/>
    <lineage>
        <taxon>Eukaryota</taxon>
        <taxon>Metazoa</taxon>
        <taxon>Chordata</taxon>
        <taxon>Craniata</taxon>
        <taxon>Vertebrata</taxon>
        <taxon>Euteleostomi</taxon>
        <taxon>Actinopterygii</taxon>
        <taxon>Neopterygii</taxon>
        <taxon>Teleostei</taxon>
        <taxon>Ostariophysi</taxon>
        <taxon>Cypriniformes</taxon>
        <taxon>Nemacheilidae</taxon>
        <taxon>Triplophysa</taxon>
    </lineage>
</organism>
<dbReference type="SMART" id="SM00389">
    <property type="entry name" value="HOX"/>
    <property type="match status" value="1"/>
</dbReference>
<evidence type="ECO:0000256" key="1">
    <source>
        <dbReference type="ARBA" id="ARBA00004123"/>
    </source>
</evidence>
<dbReference type="PANTHER" id="PTHR24333">
    <property type="entry name" value="HOMEO BOX HB9 LIKE A-RELATED"/>
    <property type="match status" value="1"/>
</dbReference>
<comment type="subcellular location">
    <subcellularLocation>
        <location evidence="1 6 7">Nucleus</location>
    </subcellularLocation>
</comment>
<dbReference type="GO" id="GO:0005634">
    <property type="term" value="C:nucleus"/>
    <property type="evidence" value="ECO:0007669"/>
    <property type="project" value="UniProtKB-SubCell"/>
</dbReference>
<dbReference type="PRINTS" id="PR00024">
    <property type="entry name" value="HOMEOBOX"/>
</dbReference>
<evidence type="ECO:0000256" key="5">
    <source>
        <dbReference type="ARBA" id="ARBA00038196"/>
    </source>
</evidence>
<evidence type="ECO:0000256" key="3">
    <source>
        <dbReference type="ARBA" id="ARBA00023155"/>
    </source>
</evidence>
<comment type="similarity">
    <text evidence="5">Belongs to the BAR homeobox family.</text>
</comment>
<dbReference type="AlphaFoldDB" id="A0A9W7WC80"/>